<feature type="transmembrane region" description="Helical" evidence="1">
    <location>
        <begin position="449"/>
        <end position="466"/>
    </location>
</feature>
<accession>A0A8D6ALI9</accession>
<keyword evidence="1" id="KW-0472">Membrane</keyword>
<evidence type="ECO:0000313" key="2">
    <source>
        <dbReference type="EMBL" id="BCW02951.1"/>
    </source>
</evidence>
<protein>
    <submittedName>
        <fullName evidence="2">Glycoprotein</fullName>
    </submittedName>
</protein>
<proteinExistence type="predicted"/>
<reference evidence="2" key="1">
    <citation type="journal article" name="Front. Microbiol.">
        <title>Identification of A Novel Quinvirus in the Family Betaflexiviridae that Infects Winter Wheat.</title>
        <authorList>
            <person name="Kondo H."/>
            <person name="Yoshida N."/>
            <person name="Fujita M."/>
            <person name="Maruyama K."/>
            <person name="Hyodo K."/>
            <person name="Hisano H."/>
            <person name="Tamada T."/>
            <person name="Andika I.B."/>
            <person name="Suzuki N."/>
        </authorList>
    </citation>
    <scope>NUCLEOTIDE SEQUENCE</scope>
    <source>
        <strain evidence="2">Naganuma-2</strain>
    </source>
</reference>
<evidence type="ECO:0000256" key="1">
    <source>
        <dbReference type="SAM" id="Phobius"/>
    </source>
</evidence>
<organism evidence="2">
    <name type="scientific">Northern cereal mosaic virus</name>
    <name type="common">NCMV</name>
    <dbReference type="NCBI Taxonomy" id="1985704"/>
    <lineage>
        <taxon>Viruses</taxon>
        <taxon>Riboviria</taxon>
        <taxon>Orthornavirae</taxon>
        <taxon>Negarnaviricota</taxon>
        <taxon>Haploviricotina</taxon>
        <taxon>Monjiviricetes</taxon>
        <taxon>Mononegavirales</taxon>
        <taxon>Rhabdoviridae</taxon>
        <taxon>Betarhabdovirinae</taxon>
        <taxon>Betacytorhabdovirus</taxon>
        <taxon>Betacytorhabdovirus graminae</taxon>
    </lineage>
</organism>
<name>A0A8D6ALI9_NCMV</name>
<dbReference type="EMBL" id="LC632071">
    <property type="protein sequence ID" value="BCW02951.1"/>
    <property type="molecule type" value="Viral_cRNA"/>
</dbReference>
<sequence length="483" mass="54165">MKKLSLIWIITLSVSVITGDGLSILSCNKTDEVPTVTQCFKSCSDTILGEQVKVSILSQEDPTSIVVGRCIWRIMKQSFTETWTFSRLISAKEITWKPATTQECNGAFHNLCKNKAGCVSEDLEIEPEFSWARTEIREVKHLSIETLTMSAYLHQGAGKVLIDGVAVPISKKTHNNGDFTYVWDDVPISEVCPWKHPISHLSCYKDKEDLDDIYCPSQGISLVNYTKVDTSCPEQIYTDVGGLVFKLGKVDFNDWYPYVIESSDVAVKETISSINMALKMRESVHCHQDCLEIRRRVTYVDGFYYDPLPPAKCRLIGNCSVDSGSVTCNNGTLVWATCGGRRVWIDLKSGRDVKNAVCEKGGRSRISKNQFEGVLNEFHLNNSKFGNILRANEIHSVILKDNEVMDFARVVKSASERSGNFSEGTLINVRQLFRPMINFLRGIEHEIKVVAFSVLALIVGYIIIRIRTVTVAKAKSFESIAMI</sequence>
<organismHost>
    <name type="scientific">Hordeum vulgare</name>
    <name type="common">Barley</name>
    <dbReference type="NCBI Taxonomy" id="4513"/>
</organismHost>
<keyword evidence="1" id="KW-0812">Transmembrane</keyword>
<keyword evidence="1" id="KW-1133">Transmembrane helix</keyword>
<gene>
    <name evidence="2" type="primary">G</name>
</gene>